<dbReference type="SUPFAM" id="SSF56425">
    <property type="entry name" value="Succinate dehydrogenase/fumarate reductase flavoprotein, catalytic domain"/>
    <property type="match status" value="1"/>
</dbReference>
<gene>
    <name evidence="6" type="ORF">AZH43_16325</name>
</gene>
<dbReference type="GO" id="GO:0016491">
    <property type="term" value="F:oxidoreductase activity"/>
    <property type="evidence" value="ECO:0007669"/>
    <property type="project" value="UniProtKB-KW"/>
</dbReference>
<organism evidence="6 7">
    <name type="scientific">Acinetobacter pragensis</name>
    <dbReference type="NCBI Taxonomy" id="1806892"/>
    <lineage>
        <taxon>Bacteria</taxon>
        <taxon>Pseudomonadati</taxon>
        <taxon>Pseudomonadota</taxon>
        <taxon>Gammaproteobacteria</taxon>
        <taxon>Moraxellales</taxon>
        <taxon>Moraxellaceae</taxon>
        <taxon>Acinetobacter</taxon>
    </lineage>
</organism>
<dbReference type="InterPro" id="IPR027477">
    <property type="entry name" value="Succ_DH/fumarate_Rdtase_cat_sf"/>
</dbReference>
<dbReference type="InterPro" id="IPR036188">
    <property type="entry name" value="FAD/NAD-bd_sf"/>
</dbReference>
<comment type="caution">
    <text evidence="6">The sequence shown here is derived from an EMBL/GenBank/DDBJ whole genome shotgun (WGS) entry which is preliminary data.</text>
</comment>
<keyword evidence="2" id="KW-0285">Flavoprotein</keyword>
<dbReference type="STRING" id="1806892.AZH43_16325"/>
<dbReference type="PANTHER" id="PTHR43400:SF10">
    <property type="entry name" value="3-OXOSTEROID 1-DEHYDROGENASE"/>
    <property type="match status" value="1"/>
</dbReference>
<evidence type="ECO:0000256" key="1">
    <source>
        <dbReference type="ARBA" id="ARBA00001974"/>
    </source>
</evidence>
<dbReference type="EMBL" id="LUAW01000035">
    <property type="protein sequence ID" value="KYQ71025.1"/>
    <property type="molecule type" value="Genomic_DNA"/>
</dbReference>
<dbReference type="GO" id="GO:0008202">
    <property type="term" value="P:steroid metabolic process"/>
    <property type="evidence" value="ECO:0007669"/>
    <property type="project" value="UniProtKB-ARBA"/>
</dbReference>
<sequence>MIKEVDLLVVGSGAAGMCAAIVAKLSGLNVLLIEKSSKIGGTTALSGGGTWIPLNHQGIALGVQDTLEQAELYLDTVIGTDAPKALRSNFLKFGPEMLKFMEQHTEVKFSGRKYSPDYLPTKRGAGTGGRALDPLEFDGRLLGKNFENLKNPLPEFLVFDGMMVNKMDIDLLLRAKTSADGFFHAAKMVTRFALDRLRGYSRGTRLVLGNALAGRLYKSMLDLNIEIVTETAIHSLEKNVAGRVDTAYCQQQGQTLSIIAKKGIVLATGGFPNNLKMRQQYLPAPTGLWSATNPHNTGDGIQAGLGMGAAMGNNVNNGFYSPISQRKRKDGTTANFPHLMLDRYKPGIIMLNAEGKRFVNEANSYHDCGAAQYQSNANPGWIICDAAAMKKYGLGLVRPNPNQTELGGFIQENYLIRANSINELATQIKVKASILEKTLQNYNQDAVTGADREFGKGSNIYNTYLGDPTHAGNPCLAPVDQAPYYAIQIFPGDIGTSAGLVTDEFSRVLDHNQQVISGLYAAGNDMNSIMGGHYPGPGITLGPGLTFGYIAAKHAAGKL</sequence>
<keyword evidence="4" id="KW-0560">Oxidoreductase</keyword>
<comment type="cofactor">
    <cofactor evidence="1">
        <name>FAD</name>
        <dbReference type="ChEBI" id="CHEBI:57692"/>
    </cofactor>
</comment>
<evidence type="ECO:0000313" key="6">
    <source>
        <dbReference type="EMBL" id="KYQ71025.1"/>
    </source>
</evidence>
<evidence type="ECO:0000259" key="5">
    <source>
        <dbReference type="Pfam" id="PF00890"/>
    </source>
</evidence>
<dbReference type="SUPFAM" id="SSF51905">
    <property type="entry name" value="FAD/NAD(P)-binding domain"/>
    <property type="match status" value="1"/>
</dbReference>
<reference evidence="6 7" key="1">
    <citation type="submission" date="2016-03" db="EMBL/GenBank/DDBJ databases">
        <title>Acinetobacter genomospecies 28 strain ANC 4149.</title>
        <authorList>
            <person name="Radolfova-Krizova L."/>
            <person name="Nemec A."/>
        </authorList>
    </citation>
    <scope>NUCLEOTIDE SEQUENCE [LARGE SCALE GENOMIC DNA]</scope>
    <source>
        <strain evidence="6 7">ANC 4149</strain>
    </source>
</reference>
<dbReference type="PANTHER" id="PTHR43400">
    <property type="entry name" value="FUMARATE REDUCTASE"/>
    <property type="match status" value="1"/>
</dbReference>
<dbReference type="Pfam" id="PF00890">
    <property type="entry name" value="FAD_binding_2"/>
    <property type="match status" value="1"/>
</dbReference>
<keyword evidence="3" id="KW-0274">FAD</keyword>
<dbReference type="RefSeq" id="WP_067670877.1">
    <property type="nucleotide sequence ID" value="NZ_CBCSIK010000007.1"/>
</dbReference>
<evidence type="ECO:0000313" key="7">
    <source>
        <dbReference type="Proteomes" id="UP000076276"/>
    </source>
</evidence>
<accession>A0A151XZ48</accession>
<dbReference type="AlphaFoldDB" id="A0A151XZ48"/>
<proteinExistence type="predicted"/>
<dbReference type="InterPro" id="IPR003953">
    <property type="entry name" value="FAD-dep_OxRdtase_2_FAD-bd"/>
</dbReference>
<dbReference type="OrthoDB" id="9813348at2"/>
<protein>
    <recommendedName>
        <fullName evidence="5">FAD-dependent oxidoreductase 2 FAD-binding domain-containing protein</fullName>
    </recommendedName>
</protein>
<dbReference type="InterPro" id="IPR050315">
    <property type="entry name" value="FAD-oxidoreductase_2"/>
</dbReference>
<evidence type="ECO:0000256" key="3">
    <source>
        <dbReference type="ARBA" id="ARBA00022827"/>
    </source>
</evidence>
<dbReference type="Gene3D" id="3.50.50.60">
    <property type="entry name" value="FAD/NAD(P)-binding domain"/>
    <property type="match status" value="2"/>
</dbReference>
<feature type="domain" description="FAD-dependent oxidoreductase 2 FAD-binding" evidence="5">
    <location>
        <begin position="6"/>
        <end position="541"/>
    </location>
</feature>
<dbReference type="Proteomes" id="UP000076276">
    <property type="component" value="Unassembled WGS sequence"/>
</dbReference>
<evidence type="ECO:0000256" key="4">
    <source>
        <dbReference type="ARBA" id="ARBA00023002"/>
    </source>
</evidence>
<keyword evidence="7" id="KW-1185">Reference proteome</keyword>
<name>A0A151XZ48_9GAMM</name>
<evidence type="ECO:0000256" key="2">
    <source>
        <dbReference type="ARBA" id="ARBA00022630"/>
    </source>
</evidence>